<name>A0A151AA31_9EURY</name>
<evidence type="ECO:0000313" key="2">
    <source>
        <dbReference type="Proteomes" id="UP000075321"/>
    </source>
</evidence>
<organism evidence="1 2">
    <name type="scientific">Halalkalicoccus paucihalophilus</name>
    <dbReference type="NCBI Taxonomy" id="1008153"/>
    <lineage>
        <taxon>Archaea</taxon>
        <taxon>Methanobacteriati</taxon>
        <taxon>Methanobacteriota</taxon>
        <taxon>Stenosarchaea group</taxon>
        <taxon>Halobacteria</taxon>
        <taxon>Halobacteriales</taxon>
        <taxon>Halococcaceae</taxon>
        <taxon>Halalkalicoccus</taxon>
    </lineage>
</organism>
<dbReference type="PATRIC" id="fig|1008153.3.peg.3503"/>
<keyword evidence="2" id="KW-1185">Reference proteome</keyword>
<dbReference type="AlphaFoldDB" id="A0A151AA31"/>
<evidence type="ECO:0000313" key="1">
    <source>
        <dbReference type="EMBL" id="KYH24352.1"/>
    </source>
</evidence>
<sequence length="40" mass="4600">MSSVASDELLSPCDLLHHDELLSATFRLFDLVFPEFFEEV</sequence>
<accession>A0A151AA31</accession>
<gene>
    <name evidence="1" type="ORF">HAPAU_33350</name>
</gene>
<dbReference type="Proteomes" id="UP000075321">
    <property type="component" value="Unassembled WGS sequence"/>
</dbReference>
<dbReference type="EMBL" id="LTAZ01000013">
    <property type="protein sequence ID" value="KYH24352.1"/>
    <property type="molecule type" value="Genomic_DNA"/>
</dbReference>
<reference evidence="1 2" key="1">
    <citation type="submission" date="2016-02" db="EMBL/GenBank/DDBJ databases">
        <title>Genome sequence of Halalkalicoccus paucihalophilus DSM 24557.</title>
        <authorList>
            <person name="Poehlein A."/>
            <person name="Daniel R."/>
        </authorList>
    </citation>
    <scope>NUCLEOTIDE SEQUENCE [LARGE SCALE GENOMIC DNA]</scope>
    <source>
        <strain evidence="1 2">DSM 24557</strain>
    </source>
</reference>
<proteinExistence type="predicted"/>
<protein>
    <submittedName>
        <fullName evidence="1">Uncharacterized protein</fullName>
    </submittedName>
</protein>
<comment type="caution">
    <text evidence="1">The sequence shown here is derived from an EMBL/GenBank/DDBJ whole genome shotgun (WGS) entry which is preliminary data.</text>
</comment>